<comment type="caution">
    <text evidence="1">The sequence shown here is derived from an EMBL/GenBank/DDBJ whole genome shotgun (WGS) entry which is preliminary data.</text>
</comment>
<evidence type="ECO:0000313" key="2">
    <source>
        <dbReference type="Proteomes" id="UP000530660"/>
    </source>
</evidence>
<accession>A0A7J7IDX0</accession>
<protein>
    <submittedName>
        <fullName evidence="1">Tetratricopeptide repeat domain 27</fullName>
    </submittedName>
</protein>
<name>A0A7J7IDX0_9RHOD</name>
<proteinExistence type="predicted"/>
<organism evidence="1 2">
    <name type="scientific">Cyanidiococcus yangmingshanensis</name>
    <dbReference type="NCBI Taxonomy" id="2690220"/>
    <lineage>
        <taxon>Eukaryota</taxon>
        <taxon>Rhodophyta</taxon>
        <taxon>Bangiophyceae</taxon>
        <taxon>Cyanidiales</taxon>
        <taxon>Cyanidiaceae</taxon>
        <taxon>Cyanidiococcus</taxon>
    </lineage>
</organism>
<keyword evidence="2" id="KW-1185">Reference proteome</keyword>
<sequence length="220" mass="24150">MRALERLVWSGADPGDVPDDDLWQTIERGLGASAEPSLAQLAFRLIRRDLDMALQLVRRLGTSHTEQAGDSAELENLFWSKYFSGVALVLAFARDQWTGPALEVNWALKCCGLEEAPARDSLDLDGEDWLASCSCAPALVEATRLLGEIDWTSGYQAWWYIRALWLYQQCLSGPSPTLRQPILDAGRLLVSPSLTSVTIIEPPSRCSPASNTIPDGAMGM</sequence>
<gene>
    <name evidence="1" type="primary">TTC27_1</name>
    <name evidence="1" type="ORF">F1559_003048</name>
</gene>
<evidence type="ECO:0000313" key="1">
    <source>
        <dbReference type="EMBL" id="KAF6000930.1"/>
    </source>
</evidence>
<dbReference type="EMBL" id="VWRR01000017">
    <property type="protein sequence ID" value="KAF6000930.1"/>
    <property type="molecule type" value="Genomic_DNA"/>
</dbReference>
<dbReference type="AlphaFoldDB" id="A0A7J7IDX0"/>
<reference evidence="1 2" key="1">
    <citation type="journal article" date="2020" name="J. Phycol.">
        <title>Comparative genome analysis reveals Cyanidiococcus gen. nov., a new extremophilic red algal genus sister to Cyanidioschyzon (Cyanidioschyzonaceae, Rhodophyta).</title>
        <authorList>
            <person name="Liu S.-L."/>
            <person name="Chiang Y.-R."/>
            <person name="Yoon H.S."/>
            <person name="Fu H.-Y."/>
        </authorList>
    </citation>
    <scope>NUCLEOTIDE SEQUENCE [LARGE SCALE GENOMIC DNA]</scope>
    <source>
        <strain evidence="1 2">THAL066</strain>
    </source>
</reference>
<dbReference type="Proteomes" id="UP000530660">
    <property type="component" value="Unassembled WGS sequence"/>
</dbReference>